<dbReference type="Pfam" id="PF04195">
    <property type="entry name" value="Transposase_28"/>
    <property type="match status" value="1"/>
</dbReference>
<feature type="compositionally biased region" description="Basic residues" evidence="2">
    <location>
        <begin position="735"/>
        <end position="751"/>
    </location>
</feature>
<feature type="compositionally biased region" description="Acidic residues" evidence="2">
    <location>
        <begin position="1059"/>
        <end position="1071"/>
    </location>
</feature>
<keyword evidence="6" id="KW-1185">Reference proteome</keyword>
<evidence type="ECO:0000313" key="6">
    <source>
        <dbReference type="Proteomes" id="UP000595140"/>
    </source>
</evidence>
<dbReference type="EMBL" id="OOIL02002469">
    <property type="protein sequence ID" value="VFQ82910.1"/>
    <property type="molecule type" value="Genomic_DNA"/>
</dbReference>
<dbReference type="InterPro" id="IPR007321">
    <property type="entry name" value="Transposase_28"/>
</dbReference>
<feature type="region of interest" description="Disordered" evidence="2">
    <location>
        <begin position="1207"/>
        <end position="1262"/>
    </location>
</feature>
<protein>
    <submittedName>
        <fullName evidence="5">Uncharacterized protein</fullName>
    </submittedName>
</protein>
<feature type="coiled-coil region" evidence="1">
    <location>
        <begin position="865"/>
        <end position="948"/>
    </location>
</feature>
<dbReference type="Proteomes" id="UP000595140">
    <property type="component" value="Unassembled WGS sequence"/>
</dbReference>
<gene>
    <name evidence="5" type="ORF">CCAM_LOCUS24686</name>
</gene>
<keyword evidence="1" id="KW-0175">Coiled coil</keyword>
<feature type="region of interest" description="Disordered" evidence="2">
    <location>
        <begin position="1041"/>
        <end position="1117"/>
    </location>
</feature>
<accession>A0A484M261</accession>
<evidence type="ECO:0000256" key="2">
    <source>
        <dbReference type="SAM" id="MobiDB-lite"/>
    </source>
</evidence>
<dbReference type="InterPro" id="IPR026960">
    <property type="entry name" value="RVT-Znf"/>
</dbReference>
<dbReference type="PANTHER" id="PTHR33116">
    <property type="entry name" value="REVERSE TRANSCRIPTASE ZINC-BINDING DOMAIN-CONTAINING PROTEIN-RELATED-RELATED"/>
    <property type="match status" value="1"/>
</dbReference>
<dbReference type="Pfam" id="PF13966">
    <property type="entry name" value="zf-RVT"/>
    <property type="match status" value="1"/>
</dbReference>
<dbReference type="OrthoDB" id="686887at2759"/>
<dbReference type="AlphaFoldDB" id="A0A484M261"/>
<evidence type="ECO:0000313" key="5">
    <source>
        <dbReference type="EMBL" id="VFQ82910.1"/>
    </source>
</evidence>
<proteinExistence type="predicted"/>
<sequence length="1262" mass="140620">MWIFLGFSLDRSSSTQTRAKLIYDANGLANQGVKSRRMAPLLPDLIDKAQGAFVEGRSLIDNVLLAQHLIRDYAMKRQLCLDLAFLSNLLASSWNASPQLHPLSLLMGTHMGSLRAGVAFGRVTLWLPLCSFSALSTCPDDILFARGDFSSVKVMMDALDHFSKVSGLCLNPTKSNIFVAGKYRDASQDILQLANFPRGELPVRDFLWGSKFAKVAWADICKPRNEGGLGLRDAETWNNALVCKALWKIAAKKDSLWVIWVHTVYLRNECVWVWQPRKRHSVFFKRLAYVESFWYKSLVTITPPWKWLCNSFVLAIISVRVRGRLPTKTNLEFLGLPMECELCGDGVEDISHLFFGCCVSKQIWGAIRHWLRIDAQLTTLDRAIRWLRTARRGDPILKKARRIGLACTIFLIWKQRNAFHFERKPLNIDGQFLFSSPSAVSGHKRRRLRKQFPSSTPVDEGSRVGLDKNIMALCHCQITDRGFADATDMVGPSIEVMKPTSTQTALDAPSGFFTVHLASLKKGLRFPLHPLLIEFLNVVDLLPCQLVPNSHRYISGYLVRCKAVGVKPTLDHFLFTFKLTKGHKDWASYASLSQRSSKLFVSDKKGSTKDWKPYFVFVSTGPESPFTGSGRPSFRRIPCPPSDATLLSITRQLCNKGVMNIKEVVTEETLAGLGFEFVQDELRHQPDLLRDIPGGHQPVQLKDIPEEGLDCGPIVELQDSREEMDGDLLLSRFTAGRKRKRETKGQGKRSSSHQGEGPSQEPAVIVVEDQDDATLETGIASERPPSPPAVTYEVATGGRSTRLCIPPLPQSLGDVQLETLITLPAKDQARISAGSKDDLDNMVLLRLSQATLGMIEVVGRRRGRQAAADEAMKAAEAKQKELQEEVARLKRELEEKENRCATLAVEKTSQENRCAALEADKASLSLEIESVSARVLELEGEKTDLIQQLEVERSDRVRHAEETVESFKSSPDFTVVAMERMEELTAAWLETEPGAQWMVKEGTKSFNCGLFRAQQIFHDRLAQLPKGFSLPDLGFPPPCRSLAEFDPRPYLDEGSSSASEEEEEGGEEDGPGDQNPGASLATSKAGIPVSLNLSDGPAPSSPEPASSPKSVNSNDWGGLDPYEFCRRLPRRQWPSVKPLPLPPNPYDDSSEAYKALSANRLPDGRIDWDAPCPLHSLQCMAWESFQDEHLPLLEHECAYYASLEQWTSESRTNSPVRPKEEVVLGEELGSSPPRPTDRSTPRKTRRRPGVARLASGSPSSSR</sequence>
<name>A0A484M261_9ASTE</name>
<evidence type="ECO:0000256" key="1">
    <source>
        <dbReference type="SAM" id="Coils"/>
    </source>
</evidence>
<feature type="domain" description="Transposase (putative) gypsy type" evidence="3">
    <location>
        <begin position="516"/>
        <end position="579"/>
    </location>
</feature>
<feature type="region of interest" description="Disordered" evidence="2">
    <location>
        <begin position="717"/>
        <end position="763"/>
    </location>
</feature>
<organism evidence="5 6">
    <name type="scientific">Cuscuta campestris</name>
    <dbReference type="NCBI Taxonomy" id="132261"/>
    <lineage>
        <taxon>Eukaryota</taxon>
        <taxon>Viridiplantae</taxon>
        <taxon>Streptophyta</taxon>
        <taxon>Embryophyta</taxon>
        <taxon>Tracheophyta</taxon>
        <taxon>Spermatophyta</taxon>
        <taxon>Magnoliopsida</taxon>
        <taxon>eudicotyledons</taxon>
        <taxon>Gunneridae</taxon>
        <taxon>Pentapetalae</taxon>
        <taxon>asterids</taxon>
        <taxon>lamiids</taxon>
        <taxon>Solanales</taxon>
        <taxon>Convolvulaceae</taxon>
        <taxon>Cuscuteae</taxon>
        <taxon>Cuscuta</taxon>
        <taxon>Cuscuta subgen. Grammica</taxon>
        <taxon>Cuscuta sect. Cleistogrammica</taxon>
    </lineage>
</organism>
<dbReference type="PANTHER" id="PTHR33116:SF84">
    <property type="entry name" value="RNA-DIRECTED DNA POLYMERASE"/>
    <property type="match status" value="1"/>
</dbReference>
<evidence type="ECO:0000259" key="4">
    <source>
        <dbReference type="Pfam" id="PF13966"/>
    </source>
</evidence>
<feature type="domain" description="Reverse transcriptase zinc-binding" evidence="4">
    <location>
        <begin position="319"/>
        <end position="364"/>
    </location>
</feature>
<evidence type="ECO:0000259" key="3">
    <source>
        <dbReference type="Pfam" id="PF04195"/>
    </source>
</evidence>
<reference evidence="5 6" key="1">
    <citation type="submission" date="2018-04" db="EMBL/GenBank/DDBJ databases">
        <authorList>
            <person name="Vogel A."/>
        </authorList>
    </citation>
    <scope>NUCLEOTIDE SEQUENCE [LARGE SCALE GENOMIC DNA]</scope>
</reference>